<reference evidence="4" key="2">
    <citation type="submission" date="2016-11" db="EMBL/GenBank/DDBJ databases">
        <authorList>
            <person name="Varghese N."/>
            <person name="Submissions S."/>
        </authorList>
    </citation>
    <scope>NUCLEOTIDE SEQUENCE [LARGE SCALE GENOMIC DNA]</scope>
    <source>
        <strain evidence="4">DSM 27989</strain>
    </source>
</reference>
<dbReference type="PANTHER" id="PTHR33336">
    <property type="entry name" value="QUINOL MONOOXYGENASE YGIN-RELATED"/>
    <property type="match status" value="1"/>
</dbReference>
<reference evidence="2" key="5">
    <citation type="submission" date="2024-05" db="EMBL/GenBank/DDBJ databases">
        <authorList>
            <person name="Sun Q."/>
            <person name="Zhou Y."/>
        </authorList>
    </citation>
    <scope>NUCLEOTIDE SEQUENCE</scope>
    <source>
        <strain evidence="2">CGMCC 1.12707</strain>
    </source>
</reference>
<evidence type="ECO:0000313" key="4">
    <source>
        <dbReference type="Proteomes" id="UP000184120"/>
    </source>
</evidence>
<dbReference type="Gene3D" id="3.30.70.100">
    <property type="match status" value="1"/>
</dbReference>
<evidence type="ECO:0000259" key="1">
    <source>
        <dbReference type="PROSITE" id="PS51725"/>
    </source>
</evidence>
<dbReference type="EMBL" id="BMFL01000019">
    <property type="protein sequence ID" value="GGF07681.1"/>
    <property type="molecule type" value="Genomic_DNA"/>
</dbReference>
<feature type="domain" description="ABM" evidence="1">
    <location>
        <begin position="3"/>
        <end position="91"/>
    </location>
</feature>
<gene>
    <name evidence="2" type="ORF">GCM10010984_26090</name>
    <name evidence="3" type="ORF">SAMN05443634_10171</name>
</gene>
<dbReference type="InterPro" id="IPR007138">
    <property type="entry name" value="ABM_dom"/>
</dbReference>
<dbReference type="AlphaFoldDB" id="A0A1M6SPG1"/>
<accession>A0A1M6SPG1</accession>
<evidence type="ECO:0000313" key="2">
    <source>
        <dbReference type="EMBL" id="GGF07681.1"/>
    </source>
</evidence>
<dbReference type="STRING" id="1434701.SAMN05443634_10171"/>
<dbReference type="OrthoDB" id="9806189at2"/>
<proteinExistence type="predicted"/>
<dbReference type="Pfam" id="PF03992">
    <property type="entry name" value="ABM"/>
    <property type="match status" value="1"/>
</dbReference>
<dbReference type="SUPFAM" id="SSF54909">
    <property type="entry name" value="Dimeric alpha+beta barrel"/>
    <property type="match status" value="1"/>
</dbReference>
<reference evidence="2" key="1">
    <citation type="journal article" date="2014" name="Int. J. Syst. Evol. Microbiol.">
        <title>Complete genome of a new Firmicutes species belonging to the dominant human colonic microbiota ('Ruminococcus bicirculans') reveals two chromosomes and a selective capacity to utilize plant glucans.</title>
        <authorList>
            <consortium name="NISC Comparative Sequencing Program"/>
            <person name="Wegmann U."/>
            <person name="Louis P."/>
            <person name="Goesmann A."/>
            <person name="Henrissat B."/>
            <person name="Duncan S.H."/>
            <person name="Flint H.J."/>
        </authorList>
    </citation>
    <scope>NUCLEOTIDE SEQUENCE</scope>
    <source>
        <strain evidence="2">CGMCC 1.12707</strain>
    </source>
</reference>
<dbReference type="GO" id="GO:0004497">
    <property type="term" value="F:monooxygenase activity"/>
    <property type="evidence" value="ECO:0007669"/>
    <property type="project" value="UniProtKB-KW"/>
</dbReference>
<dbReference type="PANTHER" id="PTHR33336:SF15">
    <property type="entry name" value="ABM DOMAIN-CONTAINING PROTEIN"/>
    <property type="match status" value="1"/>
</dbReference>
<dbReference type="Proteomes" id="UP000184120">
    <property type="component" value="Unassembled WGS sequence"/>
</dbReference>
<keyword evidence="5" id="KW-1185">Reference proteome</keyword>
<dbReference type="EMBL" id="FRBH01000001">
    <property type="protein sequence ID" value="SHK46631.1"/>
    <property type="molecule type" value="Genomic_DNA"/>
</dbReference>
<evidence type="ECO:0000313" key="3">
    <source>
        <dbReference type="EMBL" id="SHK46631.1"/>
    </source>
</evidence>
<keyword evidence="3" id="KW-0503">Monooxygenase</keyword>
<dbReference type="InterPro" id="IPR050744">
    <property type="entry name" value="AI-2_Isomerase_LsrG"/>
</dbReference>
<dbReference type="Proteomes" id="UP000650994">
    <property type="component" value="Unassembled WGS sequence"/>
</dbReference>
<reference evidence="3" key="3">
    <citation type="submission" date="2016-11" db="EMBL/GenBank/DDBJ databases">
        <authorList>
            <person name="Jaros S."/>
            <person name="Januszkiewicz K."/>
            <person name="Wedrychowicz H."/>
        </authorList>
    </citation>
    <scope>NUCLEOTIDE SEQUENCE [LARGE SCALE GENOMIC DNA]</scope>
    <source>
        <strain evidence="3">DSM 27989</strain>
    </source>
</reference>
<dbReference type="PROSITE" id="PS51725">
    <property type="entry name" value="ABM"/>
    <property type="match status" value="1"/>
</dbReference>
<keyword evidence="3" id="KW-0560">Oxidoreductase</keyword>
<dbReference type="RefSeq" id="WP_072928781.1">
    <property type="nucleotide sequence ID" value="NZ_BMFL01000019.1"/>
</dbReference>
<sequence>MKIYLTAIIETKPEFLAEVKSVLENMVVETRKESACLQYDLHQSIENENTFIFYEIWANQSGLDEHNKQPYIQEFIELGNKLASAPSIYLSKKL</sequence>
<name>A0A1M6SPG1_9FLAO</name>
<evidence type="ECO:0000313" key="5">
    <source>
        <dbReference type="Proteomes" id="UP000650994"/>
    </source>
</evidence>
<organism evidence="3 4">
    <name type="scientific">Chishuiella changwenlii</name>
    <dbReference type="NCBI Taxonomy" id="1434701"/>
    <lineage>
        <taxon>Bacteria</taxon>
        <taxon>Pseudomonadati</taxon>
        <taxon>Bacteroidota</taxon>
        <taxon>Flavobacteriia</taxon>
        <taxon>Flavobacteriales</taxon>
        <taxon>Weeksellaceae</taxon>
        <taxon>Chishuiella</taxon>
    </lineage>
</organism>
<protein>
    <submittedName>
        <fullName evidence="2">Antibiotic biosynthesis monooxygenase</fullName>
    </submittedName>
    <submittedName>
        <fullName evidence="3">Quinol monooxygenase YgiN</fullName>
    </submittedName>
</protein>
<dbReference type="InterPro" id="IPR011008">
    <property type="entry name" value="Dimeric_a/b-barrel"/>
</dbReference>
<reference evidence="5" key="4">
    <citation type="journal article" date="2019" name="Int. J. Syst. Evol. Microbiol.">
        <title>The Global Catalogue of Microorganisms (GCM) 10K type strain sequencing project: providing services to taxonomists for standard genome sequencing and annotation.</title>
        <authorList>
            <consortium name="The Broad Institute Genomics Platform"/>
            <consortium name="The Broad Institute Genome Sequencing Center for Infectious Disease"/>
            <person name="Wu L."/>
            <person name="Ma J."/>
        </authorList>
    </citation>
    <scope>NUCLEOTIDE SEQUENCE [LARGE SCALE GENOMIC DNA]</scope>
    <source>
        <strain evidence="5">CGMCC 1.12707</strain>
    </source>
</reference>